<sequence length="69" mass="7702">MAGGPVWMSTEDAARRLGVATKTVYRFIDRGELPAYRIGRVIRLKEADVEAYEASCQIEPGSLAHLHRD</sequence>
<accession>A0A381T9N3</accession>
<dbReference type="InterPro" id="IPR010093">
    <property type="entry name" value="SinI_DNA-bd"/>
</dbReference>
<proteinExistence type="predicted"/>
<dbReference type="Pfam" id="PF12728">
    <property type="entry name" value="HTH_17"/>
    <property type="match status" value="1"/>
</dbReference>
<evidence type="ECO:0000259" key="1">
    <source>
        <dbReference type="Pfam" id="PF12728"/>
    </source>
</evidence>
<name>A0A381T9N3_9ZZZZ</name>
<dbReference type="GO" id="GO:0003677">
    <property type="term" value="F:DNA binding"/>
    <property type="evidence" value="ECO:0007669"/>
    <property type="project" value="InterPro"/>
</dbReference>
<dbReference type="AlphaFoldDB" id="A0A381T9N3"/>
<gene>
    <name evidence="2" type="ORF">METZ01_LOCUS63387</name>
</gene>
<dbReference type="InterPro" id="IPR041657">
    <property type="entry name" value="HTH_17"/>
</dbReference>
<dbReference type="NCBIfam" id="TIGR01764">
    <property type="entry name" value="excise"/>
    <property type="match status" value="1"/>
</dbReference>
<dbReference type="EMBL" id="UINC01003943">
    <property type="protein sequence ID" value="SVA10533.1"/>
    <property type="molecule type" value="Genomic_DNA"/>
</dbReference>
<feature type="domain" description="Helix-turn-helix" evidence="1">
    <location>
        <begin position="7"/>
        <end position="54"/>
    </location>
</feature>
<reference evidence="2" key="1">
    <citation type="submission" date="2018-05" db="EMBL/GenBank/DDBJ databases">
        <authorList>
            <person name="Lanie J.A."/>
            <person name="Ng W.-L."/>
            <person name="Kazmierczak K.M."/>
            <person name="Andrzejewski T.M."/>
            <person name="Davidsen T.M."/>
            <person name="Wayne K.J."/>
            <person name="Tettelin H."/>
            <person name="Glass J.I."/>
            <person name="Rusch D."/>
            <person name="Podicherti R."/>
            <person name="Tsui H.-C.T."/>
            <person name="Winkler M.E."/>
        </authorList>
    </citation>
    <scope>NUCLEOTIDE SEQUENCE</scope>
</reference>
<dbReference type="InterPro" id="IPR009061">
    <property type="entry name" value="DNA-bd_dom_put_sf"/>
</dbReference>
<dbReference type="Gene3D" id="1.10.1660.10">
    <property type="match status" value="1"/>
</dbReference>
<protein>
    <recommendedName>
        <fullName evidence="1">Helix-turn-helix domain-containing protein</fullName>
    </recommendedName>
</protein>
<organism evidence="2">
    <name type="scientific">marine metagenome</name>
    <dbReference type="NCBI Taxonomy" id="408172"/>
    <lineage>
        <taxon>unclassified sequences</taxon>
        <taxon>metagenomes</taxon>
        <taxon>ecological metagenomes</taxon>
    </lineage>
</organism>
<evidence type="ECO:0000313" key="2">
    <source>
        <dbReference type="EMBL" id="SVA10533.1"/>
    </source>
</evidence>
<dbReference type="SUPFAM" id="SSF46955">
    <property type="entry name" value="Putative DNA-binding domain"/>
    <property type="match status" value="1"/>
</dbReference>